<accession>A0AAV2EV77</accession>
<reference evidence="1 2" key="1">
    <citation type="submission" date="2024-04" db="EMBL/GenBank/DDBJ databases">
        <authorList>
            <person name="Fracassetti M."/>
        </authorList>
    </citation>
    <scope>NUCLEOTIDE SEQUENCE [LARGE SCALE GENOMIC DNA]</scope>
</reference>
<sequence length="113" mass="12025">MAASGGGGGKLYLVRSGTILGNIGAKLDPNTARFHNQELPNQTANIPLLAINSPAEPSFEDGHPIGLGPPQLVRHKPLELGQRGRVLALDHGPPVFELRVQRPQVHSDGSSNW</sequence>
<dbReference type="EMBL" id="OZ034818">
    <property type="protein sequence ID" value="CAL1389350.1"/>
    <property type="molecule type" value="Genomic_DNA"/>
</dbReference>
<gene>
    <name evidence="1" type="ORF">LTRI10_LOCUS30216</name>
</gene>
<organism evidence="1 2">
    <name type="scientific">Linum trigynum</name>
    <dbReference type="NCBI Taxonomy" id="586398"/>
    <lineage>
        <taxon>Eukaryota</taxon>
        <taxon>Viridiplantae</taxon>
        <taxon>Streptophyta</taxon>
        <taxon>Embryophyta</taxon>
        <taxon>Tracheophyta</taxon>
        <taxon>Spermatophyta</taxon>
        <taxon>Magnoliopsida</taxon>
        <taxon>eudicotyledons</taxon>
        <taxon>Gunneridae</taxon>
        <taxon>Pentapetalae</taxon>
        <taxon>rosids</taxon>
        <taxon>fabids</taxon>
        <taxon>Malpighiales</taxon>
        <taxon>Linaceae</taxon>
        <taxon>Linum</taxon>
    </lineage>
</organism>
<evidence type="ECO:0000313" key="2">
    <source>
        <dbReference type="Proteomes" id="UP001497516"/>
    </source>
</evidence>
<dbReference type="Proteomes" id="UP001497516">
    <property type="component" value="Chromosome 5"/>
</dbReference>
<evidence type="ECO:0000313" key="1">
    <source>
        <dbReference type="EMBL" id="CAL1389350.1"/>
    </source>
</evidence>
<dbReference type="AlphaFoldDB" id="A0AAV2EV77"/>
<protein>
    <submittedName>
        <fullName evidence="1">Uncharacterized protein</fullName>
    </submittedName>
</protein>
<name>A0AAV2EV77_9ROSI</name>
<keyword evidence="2" id="KW-1185">Reference proteome</keyword>
<proteinExistence type="predicted"/>